<evidence type="ECO:0000256" key="10">
    <source>
        <dbReference type="ARBA" id="ARBA00023180"/>
    </source>
</evidence>
<dbReference type="Pfam" id="PF00060">
    <property type="entry name" value="Lig_chan"/>
    <property type="match status" value="1"/>
</dbReference>
<feature type="compositionally biased region" description="Low complexity" evidence="16">
    <location>
        <begin position="1187"/>
        <end position="1198"/>
    </location>
</feature>
<evidence type="ECO:0000259" key="19">
    <source>
        <dbReference type="SMART" id="SM00918"/>
    </source>
</evidence>
<keyword evidence="21" id="KW-1185">Reference proteome</keyword>
<evidence type="ECO:0000256" key="2">
    <source>
        <dbReference type="ARBA" id="ARBA00008685"/>
    </source>
</evidence>
<feature type="compositionally biased region" description="Pro residues" evidence="16">
    <location>
        <begin position="651"/>
        <end position="663"/>
    </location>
</feature>
<dbReference type="GO" id="GO:0005886">
    <property type="term" value="C:plasma membrane"/>
    <property type="evidence" value="ECO:0007669"/>
    <property type="project" value="UniProtKB-SubCell"/>
</dbReference>
<feature type="region of interest" description="Disordered" evidence="16">
    <location>
        <begin position="1251"/>
        <end position="1274"/>
    </location>
</feature>
<dbReference type="Gene3D" id="1.10.287.70">
    <property type="match status" value="1"/>
</dbReference>
<evidence type="ECO:0000256" key="7">
    <source>
        <dbReference type="ARBA" id="ARBA00023065"/>
    </source>
</evidence>
<organism evidence="20 21">
    <name type="scientific">Anopheles atroparvus</name>
    <name type="common">European mosquito</name>
    <dbReference type="NCBI Taxonomy" id="41427"/>
    <lineage>
        <taxon>Eukaryota</taxon>
        <taxon>Metazoa</taxon>
        <taxon>Ecdysozoa</taxon>
        <taxon>Arthropoda</taxon>
        <taxon>Hexapoda</taxon>
        <taxon>Insecta</taxon>
        <taxon>Pterygota</taxon>
        <taxon>Neoptera</taxon>
        <taxon>Endopterygota</taxon>
        <taxon>Diptera</taxon>
        <taxon>Nematocera</taxon>
        <taxon>Culicoidea</taxon>
        <taxon>Culicidae</taxon>
        <taxon>Anophelinae</taxon>
        <taxon>Anopheles</taxon>
    </lineage>
</organism>
<evidence type="ECO:0000256" key="13">
    <source>
        <dbReference type="PIRSR" id="PIRSR601508-1"/>
    </source>
</evidence>
<keyword evidence="6 17" id="KW-1133">Transmembrane helix</keyword>
<feature type="binding site" evidence="13">
    <location>
        <position position="944"/>
    </location>
    <ligand>
        <name>L-glutamate</name>
        <dbReference type="ChEBI" id="CHEBI:29985"/>
    </ligand>
</feature>
<feature type="disulfide bond" evidence="15">
    <location>
        <begin position="958"/>
        <end position="1012"/>
    </location>
</feature>
<comment type="similarity">
    <text evidence="2">Belongs to the glutamate-gated ion channel (TC 1.A.10.1) family.</text>
</comment>
<evidence type="ECO:0008006" key="22">
    <source>
        <dbReference type="Google" id="ProtNLM"/>
    </source>
</evidence>
<feature type="binding site" evidence="13">
    <location>
        <position position="738"/>
    </location>
    <ligand>
        <name>L-glutamate</name>
        <dbReference type="ChEBI" id="CHEBI:29985"/>
    </ligand>
</feature>
<protein>
    <recommendedName>
        <fullName evidence="22">Ionotropic glutamate receptor C-terminal domain-containing protein</fullName>
    </recommendedName>
</protein>
<evidence type="ECO:0000313" key="21">
    <source>
        <dbReference type="Proteomes" id="UP000075880"/>
    </source>
</evidence>
<feature type="transmembrane region" description="Helical" evidence="17">
    <location>
        <begin position="854"/>
        <end position="879"/>
    </location>
</feature>
<feature type="region of interest" description="Disordered" evidence="16">
    <location>
        <begin position="273"/>
        <end position="343"/>
    </location>
</feature>
<dbReference type="GO" id="GO:0015276">
    <property type="term" value="F:ligand-gated monoatomic ion channel activity"/>
    <property type="evidence" value="ECO:0007669"/>
    <property type="project" value="InterPro"/>
</dbReference>
<feature type="region of interest" description="Disordered" evidence="16">
    <location>
        <begin position="642"/>
        <end position="687"/>
    </location>
</feature>
<keyword evidence="10" id="KW-0325">Glycoprotein</keyword>
<feature type="binding site" evidence="13">
    <location>
        <position position="897"/>
    </location>
    <ligand>
        <name>L-glutamate</name>
        <dbReference type="ChEBI" id="CHEBI:29985"/>
    </ligand>
</feature>
<dbReference type="Proteomes" id="UP000075880">
    <property type="component" value="Unassembled WGS sequence"/>
</dbReference>
<name>A0AAG5DB69_ANOAO</name>
<keyword evidence="4" id="KW-1003">Cell membrane</keyword>
<keyword evidence="12" id="KW-0407">Ion channel</keyword>
<feature type="region of interest" description="Disordered" evidence="16">
    <location>
        <begin position="1169"/>
        <end position="1224"/>
    </location>
</feature>
<dbReference type="InterPro" id="IPR001320">
    <property type="entry name" value="Iontro_rcpt_C"/>
</dbReference>
<feature type="region of interest" description="Disordered" evidence="16">
    <location>
        <begin position="47"/>
        <end position="101"/>
    </location>
</feature>
<comment type="subcellular location">
    <subcellularLocation>
        <location evidence="1">Cell membrane</location>
        <topology evidence="1">Multi-pass membrane protein</topology>
    </subcellularLocation>
</comment>
<keyword evidence="9" id="KW-0675">Receptor</keyword>
<evidence type="ECO:0000256" key="16">
    <source>
        <dbReference type="SAM" id="MobiDB-lite"/>
    </source>
</evidence>
<dbReference type="PRINTS" id="PR00177">
    <property type="entry name" value="NMDARECEPTOR"/>
</dbReference>
<dbReference type="SUPFAM" id="SSF53850">
    <property type="entry name" value="Periplasmic binding protein-like II"/>
    <property type="match status" value="1"/>
</dbReference>
<dbReference type="SMART" id="SM00918">
    <property type="entry name" value="Lig_chan-Glu_bd"/>
    <property type="match status" value="1"/>
</dbReference>
<feature type="site" description="Interaction with the cone snail toxin Con-ikot-ikot" evidence="14">
    <location>
        <position position="640"/>
    </location>
</feature>
<feature type="compositionally biased region" description="Polar residues" evidence="16">
    <location>
        <begin position="315"/>
        <end position="343"/>
    </location>
</feature>
<proteinExistence type="inferred from homology"/>
<feature type="binding site" evidence="13">
    <location>
        <position position="736"/>
    </location>
    <ligand>
        <name>L-glutamate</name>
        <dbReference type="ChEBI" id="CHEBI:29985"/>
    </ligand>
</feature>
<feature type="compositionally biased region" description="Polar residues" evidence="16">
    <location>
        <begin position="229"/>
        <end position="238"/>
    </location>
</feature>
<feature type="region of interest" description="Disordered" evidence="16">
    <location>
        <begin position="1403"/>
        <end position="1445"/>
    </location>
</feature>
<evidence type="ECO:0000256" key="4">
    <source>
        <dbReference type="ARBA" id="ARBA00022475"/>
    </source>
</evidence>
<sequence length="1445" mass="159268">MGGRSDQENDFYDTFDLRHHSHLADLVERRMEFEDFDPRRKNRTRAYIDGHTARFGSAALINPQPEGDDGPQVDALGSPDKTKQARRPAKVKGGGRGQKGNHTVVDASIRRAERFDEFLADSEEFDDFEDEEESRVLPLTVAEDELELTGAPGQEMKLKRSSEYHLKPHNSSGHVLFHHNQDFPVGLLALRPIKMKIDRHFIRATVRLFAATWAKVERDEAPTAGKGRSWQSSGSISATAPPKGGQRGQRPGQAPQKRSVGGNILTLPVNSANTQQSVHETSFLRNQPEPTAAAAEGVGSGPLVTPERAEKPRQAATNETNDIISPISNSSANFSDVGSTNNSSRVKRQSTWWSATTNHKYNADRTGGASERGRGRGGATRYKGGCMGSINRAEQTKAYNFARNLQANARQALSGFPIASGFIEKSLVSHFEILNLVPTTRQSSSSSKADHTGASQADGGRYYGTSANGTASAGSGMAGARTEKATNTGTATKWRRVGLITGRSVHLDTIIWPGGDVTVSGLAGKAKTMFRVVVSVAPPFVMESPVNEEGECLRGLICYQIFTTGRHNLTLMFNEIERRNRLREIDPSPHLYNEDRHQAYPLYRKRCCYGLSMDLLQKLAGEINFDFHLYIVHDGLFGRRIPGTTIEQPTEPVPVGRPPPPTPSVESKSKFDAQSGRSLKRGSKLKQAQADVNASRDEISYYPFEFSTAPPIQTRQQWNGVIGDLISGTADLSFAPLSVSKARSEVIDFTIPYFHGGVSLLAAPETATDIPLLAFLLPFSPELWIAIFTSLNVTAVAVAIYEWLSPFGLNPWGRQRSKNFSMSSALWVMWGLLCGHLVAFKAPKSWPNKFLINVWGGFSVIFIASYTANIAALIAGLLFHNEAKYYEMSMLTQRVGSPIATAAESYVQQNDKRLWEHMKKYQLQSIDEGIERLKNGTIDLLMYDTPILDYYRGTDQSCSLQRIGDNYIEDAYAIGMSKGFPLKKTMSALISKYSHDGYLDILTAKWYGDLPCFRLDREMAQPKPLGVAAVAGVFLLLGVGMVLGVLILIIEHVFYKYTLPILRHQPKDTIWKSRNIMFFSQKLYRFINCVELVSPHHAAKELVHTIRQGQITSLFQKSVKRKEDEQRRRRKSKAQFFEMIQEIRRNIKLNRVQLDADVDVDASLSATSESTSQALLPEGHPVGGGRLSVSASASRRASPGQRLRVGFGFGKRDGNATASKSSSFGSSLNVRRFSTDSIISERLGTIGRRLSRDAATSSPPDLSHHFETFGKGRGGAKEASKFDTYSGKNNSKESVVTVFKCDTFNGKLSTGQDTVDTGATTSAANLGAGRVMPEGEEKPVLPVKTKKRSRRSPLNLELYESSRRRLIPINERVAHGLAPPFLEADTGSAVLRDKLHEELRLKYGQTRWKGPSGSGATESADGGGVESTKSTENHAGSKHRPSRRT</sequence>
<keyword evidence="15" id="KW-1015">Disulfide bond</keyword>
<feature type="region of interest" description="Disordered" evidence="16">
    <location>
        <begin position="219"/>
        <end position="261"/>
    </location>
</feature>
<evidence type="ECO:0000256" key="17">
    <source>
        <dbReference type="SAM" id="Phobius"/>
    </source>
</evidence>
<feature type="transmembrane region" description="Helical" evidence="17">
    <location>
        <begin position="783"/>
        <end position="804"/>
    </location>
</feature>
<evidence type="ECO:0000256" key="5">
    <source>
        <dbReference type="ARBA" id="ARBA00022692"/>
    </source>
</evidence>
<keyword evidence="3" id="KW-0813">Transport</keyword>
<evidence type="ECO:0000256" key="9">
    <source>
        <dbReference type="ARBA" id="ARBA00023170"/>
    </source>
</evidence>
<reference evidence="20" key="1">
    <citation type="submission" date="2024-04" db="UniProtKB">
        <authorList>
            <consortium name="EnsemblMetazoa"/>
        </authorList>
    </citation>
    <scope>IDENTIFICATION</scope>
    <source>
        <strain evidence="20">EBRO</strain>
    </source>
</reference>
<evidence type="ECO:0000313" key="20">
    <source>
        <dbReference type="EnsemblMetazoa" id="ENSAATROPP008100"/>
    </source>
</evidence>
<accession>A0AAG5DB69</accession>
<dbReference type="Gene3D" id="3.40.190.10">
    <property type="entry name" value="Periplasmic binding protein-like II"/>
    <property type="match status" value="2"/>
</dbReference>
<dbReference type="FunFam" id="1.10.287.70:FF:000191">
    <property type="entry name" value="Glutamate receptor ionotropic, NMDA 3A"/>
    <property type="match status" value="1"/>
</dbReference>
<feature type="compositionally biased region" description="Low complexity" evidence="16">
    <location>
        <begin position="240"/>
        <end position="258"/>
    </location>
</feature>
<dbReference type="EnsemblMetazoa" id="ENSAATROPT008967">
    <property type="protein sequence ID" value="ENSAATROPP008100"/>
    <property type="gene ID" value="ENSAATROPG007301"/>
</dbReference>
<dbReference type="GO" id="GO:0038023">
    <property type="term" value="F:signaling receptor activity"/>
    <property type="evidence" value="ECO:0007669"/>
    <property type="project" value="InterPro"/>
</dbReference>
<evidence type="ECO:0000256" key="12">
    <source>
        <dbReference type="ARBA" id="ARBA00023303"/>
    </source>
</evidence>
<dbReference type="InterPro" id="IPR001508">
    <property type="entry name" value="Iono_Glu_rcpt_met"/>
</dbReference>
<evidence type="ECO:0000256" key="6">
    <source>
        <dbReference type="ARBA" id="ARBA00022989"/>
    </source>
</evidence>
<dbReference type="SMART" id="SM00079">
    <property type="entry name" value="PBPe"/>
    <property type="match status" value="1"/>
</dbReference>
<evidence type="ECO:0000259" key="18">
    <source>
        <dbReference type="SMART" id="SM00079"/>
    </source>
</evidence>
<feature type="site" description="Interaction with the cone snail toxin Con-ikot-ikot" evidence="14">
    <location>
        <position position="992"/>
    </location>
</feature>
<dbReference type="FunFam" id="3.40.190.10:FF:000324">
    <property type="entry name" value="Predicted protein"/>
    <property type="match status" value="1"/>
</dbReference>
<feature type="region of interest" description="Disordered" evidence="16">
    <location>
        <begin position="439"/>
        <end position="462"/>
    </location>
</feature>
<evidence type="ECO:0000256" key="1">
    <source>
        <dbReference type="ARBA" id="ARBA00004651"/>
    </source>
</evidence>
<feature type="domain" description="Ionotropic glutamate receptor C-terminal" evidence="18">
    <location>
        <begin position="594"/>
        <end position="1009"/>
    </location>
</feature>
<dbReference type="InterPro" id="IPR015683">
    <property type="entry name" value="Ionotropic_Glu_rcpt"/>
</dbReference>
<feature type="domain" description="Ionotropic glutamate receptor L-glutamate and glycine-binding" evidence="19">
    <location>
        <begin position="601"/>
        <end position="647"/>
    </location>
</feature>
<keyword evidence="8 17" id="KW-0472">Membrane</keyword>
<feature type="transmembrane region" description="Helical" evidence="17">
    <location>
        <begin position="1025"/>
        <end position="1050"/>
    </location>
</feature>
<evidence type="ECO:0000256" key="15">
    <source>
        <dbReference type="PIRSR" id="PIRSR601508-3"/>
    </source>
</evidence>
<feature type="transmembrane region" description="Helical" evidence="17">
    <location>
        <begin position="825"/>
        <end position="842"/>
    </location>
</feature>
<feature type="compositionally biased region" description="Basic and acidic residues" evidence="16">
    <location>
        <begin position="1262"/>
        <end position="1274"/>
    </location>
</feature>
<evidence type="ECO:0000256" key="11">
    <source>
        <dbReference type="ARBA" id="ARBA00023286"/>
    </source>
</evidence>
<feature type="compositionally biased region" description="Basic residues" evidence="16">
    <location>
        <begin position="1436"/>
        <end position="1445"/>
    </location>
</feature>
<feature type="compositionally biased region" description="Polar residues" evidence="16">
    <location>
        <begin position="273"/>
        <end position="289"/>
    </location>
</feature>
<evidence type="ECO:0000256" key="14">
    <source>
        <dbReference type="PIRSR" id="PIRSR601508-2"/>
    </source>
</evidence>
<dbReference type="InterPro" id="IPR019594">
    <property type="entry name" value="Glu/Gly-bd"/>
</dbReference>
<keyword evidence="11" id="KW-1071">Ligand-gated ion channel</keyword>
<evidence type="ECO:0000256" key="8">
    <source>
        <dbReference type="ARBA" id="ARBA00023136"/>
    </source>
</evidence>
<keyword evidence="7" id="KW-0406">Ion transport</keyword>
<dbReference type="PANTHER" id="PTHR18966">
    <property type="entry name" value="IONOTROPIC GLUTAMATE RECEPTOR"/>
    <property type="match status" value="1"/>
</dbReference>
<dbReference type="Pfam" id="PF10613">
    <property type="entry name" value="Lig_chan-Glu_bd"/>
    <property type="match status" value="1"/>
</dbReference>
<feature type="binding site" evidence="13">
    <location>
        <position position="743"/>
    </location>
    <ligand>
        <name>L-glutamate</name>
        <dbReference type="ChEBI" id="CHEBI:29985"/>
    </ligand>
</feature>
<evidence type="ECO:0000256" key="3">
    <source>
        <dbReference type="ARBA" id="ARBA00022448"/>
    </source>
</evidence>
<keyword evidence="5 17" id="KW-0812">Transmembrane</keyword>